<dbReference type="EMBL" id="JAMYWD010000003">
    <property type="protein sequence ID" value="KAJ4976204.1"/>
    <property type="molecule type" value="Genomic_DNA"/>
</dbReference>
<dbReference type="AlphaFoldDB" id="A0A9Q0KT93"/>
<protein>
    <submittedName>
        <fullName evidence="1">Uncharacterized protein</fullName>
    </submittedName>
</protein>
<comment type="caution">
    <text evidence="1">The sequence shown here is derived from an EMBL/GenBank/DDBJ whole genome shotgun (WGS) entry which is preliminary data.</text>
</comment>
<evidence type="ECO:0000313" key="1">
    <source>
        <dbReference type="EMBL" id="KAJ4976204.1"/>
    </source>
</evidence>
<gene>
    <name evidence="1" type="ORF">NE237_001310</name>
</gene>
<reference evidence="1" key="1">
    <citation type="journal article" date="2023" name="Plant J.">
        <title>The genome of the king protea, Protea cynaroides.</title>
        <authorList>
            <person name="Chang J."/>
            <person name="Duong T.A."/>
            <person name="Schoeman C."/>
            <person name="Ma X."/>
            <person name="Roodt D."/>
            <person name="Barker N."/>
            <person name="Li Z."/>
            <person name="Van de Peer Y."/>
            <person name="Mizrachi E."/>
        </authorList>
    </citation>
    <scope>NUCLEOTIDE SEQUENCE</scope>
    <source>
        <tissue evidence="1">Young leaves</tissue>
    </source>
</reference>
<accession>A0A9Q0KT93</accession>
<dbReference type="OrthoDB" id="16906at2759"/>
<organism evidence="1 2">
    <name type="scientific">Protea cynaroides</name>
    <dbReference type="NCBI Taxonomy" id="273540"/>
    <lineage>
        <taxon>Eukaryota</taxon>
        <taxon>Viridiplantae</taxon>
        <taxon>Streptophyta</taxon>
        <taxon>Embryophyta</taxon>
        <taxon>Tracheophyta</taxon>
        <taxon>Spermatophyta</taxon>
        <taxon>Magnoliopsida</taxon>
        <taxon>Proteales</taxon>
        <taxon>Proteaceae</taxon>
        <taxon>Protea</taxon>
    </lineage>
</organism>
<name>A0A9Q0KT93_9MAGN</name>
<keyword evidence="2" id="KW-1185">Reference proteome</keyword>
<sequence>MPWNCFMPRETYGADLSINLTKHQSRLGCHAMMLEMVAAVPDMVGRMLLHLKFLWIVDDRCFHANYCWRFNDEHVNMADFLVLTVPYDRGKLLSLQSIRWIISSLVGKEKSVEIFSVGDHSEVFCPMTVIFIFRLNFSRTLRTRFSYMGTTMLRSYLDRRIRTGLKL</sequence>
<dbReference type="Proteomes" id="UP001141806">
    <property type="component" value="Unassembled WGS sequence"/>
</dbReference>
<evidence type="ECO:0000313" key="2">
    <source>
        <dbReference type="Proteomes" id="UP001141806"/>
    </source>
</evidence>
<proteinExistence type="predicted"/>